<dbReference type="PRINTS" id="PR00039">
    <property type="entry name" value="HTHLYSR"/>
</dbReference>
<dbReference type="InterPro" id="IPR058163">
    <property type="entry name" value="LysR-type_TF_proteobact-type"/>
</dbReference>
<comment type="similarity">
    <text evidence="1">Belongs to the LysR transcriptional regulatory family.</text>
</comment>
<evidence type="ECO:0000256" key="4">
    <source>
        <dbReference type="ARBA" id="ARBA00023163"/>
    </source>
</evidence>
<dbReference type="SUPFAM" id="SSF46785">
    <property type="entry name" value="Winged helix' DNA-binding domain"/>
    <property type="match status" value="1"/>
</dbReference>
<keyword evidence="7" id="KW-1185">Reference proteome</keyword>
<keyword evidence="2" id="KW-0805">Transcription regulation</keyword>
<dbReference type="FunFam" id="1.10.10.10:FF:000001">
    <property type="entry name" value="LysR family transcriptional regulator"/>
    <property type="match status" value="1"/>
</dbReference>
<dbReference type="EMBL" id="AP027266">
    <property type="protein sequence ID" value="BDW84568.1"/>
    <property type="molecule type" value="Genomic_DNA"/>
</dbReference>
<keyword evidence="4" id="KW-0804">Transcription</keyword>
<evidence type="ECO:0000313" key="7">
    <source>
        <dbReference type="Proteomes" id="UP001337723"/>
    </source>
</evidence>
<dbReference type="PROSITE" id="PS50931">
    <property type="entry name" value="HTH_LYSR"/>
    <property type="match status" value="1"/>
</dbReference>
<accession>A0AA48KJ81</accession>
<dbReference type="AlphaFoldDB" id="A0AA48KJ81"/>
<dbReference type="InterPro" id="IPR036390">
    <property type="entry name" value="WH_DNA-bd_sf"/>
</dbReference>
<dbReference type="Gene3D" id="1.10.10.10">
    <property type="entry name" value="Winged helix-like DNA-binding domain superfamily/Winged helix DNA-binding domain"/>
    <property type="match status" value="1"/>
</dbReference>
<dbReference type="InterPro" id="IPR000847">
    <property type="entry name" value="LysR_HTH_N"/>
</dbReference>
<dbReference type="GO" id="GO:0043565">
    <property type="term" value="F:sequence-specific DNA binding"/>
    <property type="evidence" value="ECO:0007669"/>
    <property type="project" value="TreeGrafter"/>
</dbReference>
<dbReference type="Pfam" id="PF00126">
    <property type="entry name" value="HTH_1"/>
    <property type="match status" value="1"/>
</dbReference>
<dbReference type="Gene3D" id="3.40.190.10">
    <property type="entry name" value="Periplasmic binding protein-like II"/>
    <property type="match status" value="2"/>
</dbReference>
<dbReference type="GO" id="GO:0006351">
    <property type="term" value="P:DNA-templated transcription"/>
    <property type="evidence" value="ECO:0007669"/>
    <property type="project" value="TreeGrafter"/>
</dbReference>
<proteinExistence type="inferred from homology"/>
<evidence type="ECO:0000256" key="2">
    <source>
        <dbReference type="ARBA" id="ARBA00023015"/>
    </source>
</evidence>
<name>A0AA48KJ81_9RHOB</name>
<dbReference type="Pfam" id="PF03466">
    <property type="entry name" value="LysR_substrate"/>
    <property type="match status" value="1"/>
</dbReference>
<dbReference type="Proteomes" id="UP001337723">
    <property type="component" value="Chromosome"/>
</dbReference>
<dbReference type="InterPro" id="IPR036388">
    <property type="entry name" value="WH-like_DNA-bd_sf"/>
</dbReference>
<evidence type="ECO:0000256" key="3">
    <source>
        <dbReference type="ARBA" id="ARBA00023125"/>
    </source>
</evidence>
<evidence type="ECO:0000259" key="5">
    <source>
        <dbReference type="PROSITE" id="PS50931"/>
    </source>
</evidence>
<keyword evidence="3" id="KW-0238">DNA-binding</keyword>
<dbReference type="GO" id="GO:0003700">
    <property type="term" value="F:DNA-binding transcription factor activity"/>
    <property type="evidence" value="ECO:0007669"/>
    <property type="project" value="InterPro"/>
</dbReference>
<gene>
    <name evidence="6" type="ORF">MACH21_07450</name>
</gene>
<evidence type="ECO:0000256" key="1">
    <source>
        <dbReference type="ARBA" id="ARBA00009437"/>
    </source>
</evidence>
<evidence type="ECO:0000313" key="6">
    <source>
        <dbReference type="EMBL" id="BDW84568.1"/>
    </source>
</evidence>
<sequence length="314" mass="33321">MGSFMRHLPPPAWLRSFEAAARLGGFTAAAAELGLTPAAVSQQIRSLEARLGYPLFHRLPRGVALTELGQSYLPAVRRAFEDLASATAGLFGVAQGRPLVVRAPPSFAVLCLAPRISAFRALHPGIPLRLCSSTWADTAPEDRVDVDIRYGDGRWPVEDVRPLTEPGSVVVAPPGIDFGPDPLAVLAPMLGQGAIHIIGCDSFWEGFARLHGIPETSVGRAVAVDSSHAALEMVAAGLGVALMARDLARPFLAQGRISVEPRLTLPHDQAHFVLVPKTTDPRPEARLFADWLVAEMAALGPLVSGPVPSTRGSI</sequence>
<dbReference type="PANTHER" id="PTHR30537:SF26">
    <property type="entry name" value="GLYCINE CLEAVAGE SYSTEM TRANSCRIPTIONAL ACTIVATOR"/>
    <property type="match status" value="1"/>
</dbReference>
<dbReference type="KEGG" id="rmai:MACH21_07450"/>
<organism evidence="6 7">
    <name type="scientific">Roseicyclus marinus</name>
    <dbReference type="NCBI Taxonomy" id="2161673"/>
    <lineage>
        <taxon>Bacteria</taxon>
        <taxon>Pseudomonadati</taxon>
        <taxon>Pseudomonadota</taxon>
        <taxon>Alphaproteobacteria</taxon>
        <taxon>Rhodobacterales</taxon>
        <taxon>Roseobacteraceae</taxon>
        <taxon>Roseicyclus</taxon>
    </lineage>
</organism>
<reference evidence="6 7" key="1">
    <citation type="submission" date="2023-01" db="EMBL/GenBank/DDBJ databases">
        <title>Complete genome sequence of Roseicyclus marinus strain Dej080120_10.</title>
        <authorList>
            <person name="Ueki S."/>
            <person name="Maruyama F."/>
        </authorList>
    </citation>
    <scope>NUCLEOTIDE SEQUENCE [LARGE SCALE GENOMIC DNA]</scope>
    <source>
        <strain evidence="6 7">Dej080120_10</strain>
    </source>
</reference>
<dbReference type="InterPro" id="IPR005119">
    <property type="entry name" value="LysR_subst-bd"/>
</dbReference>
<dbReference type="PANTHER" id="PTHR30537">
    <property type="entry name" value="HTH-TYPE TRANSCRIPTIONAL REGULATOR"/>
    <property type="match status" value="1"/>
</dbReference>
<protein>
    <submittedName>
        <fullName evidence="6">LysR family transcriptional regulator</fullName>
    </submittedName>
</protein>
<dbReference type="SUPFAM" id="SSF53850">
    <property type="entry name" value="Periplasmic binding protein-like II"/>
    <property type="match status" value="1"/>
</dbReference>
<feature type="domain" description="HTH lysR-type" evidence="5">
    <location>
        <begin position="9"/>
        <end position="66"/>
    </location>
</feature>